<feature type="region of interest" description="Disordered" evidence="1">
    <location>
        <begin position="38"/>
        <end position="60"/>
    </location>
</feature>
<dbReference type="RefSeq" id="WP_093782668.1">
    <property type="nucleotide sequence ID" value="NZ_FNIE01000001.1"/>
</dbReference>
<feature type="signal peptide" evidence="2">
    <location>
        <begin position="1"/>
        <end position="37"/>
    </location>
</feature>
<evidence type="ECO:0000256" key="2">
    <source>
        <dbReference type="SAM" id="SignalP"/>
    </source>
</evidence>
<dbReference type="InterPro" id="IPR050282">
    <property type="entry name" value="Cycloisomerase_2"/>
</dbReference>
<keyword evidence="4" id="KW-1185">Reference proteome</keyword>
<dbReference type="EMBL" id="FNIE01000001">
    <property type="protein sequence ID" value="SDM83640.1"/>
    <property type="molecule type" value="Genomic_DNA"/>
</dbReference>
<evidence type="ECO:0000313" key="3">
    <source>
        <dbReference type="EMBL" id="SDM83640.1"/>
    </source>
</evidence>
<dbReference type="InterPro" id="IPR015943">
    <property type="entry name" value="WD40/YVTN_repeat-like_dom_sf"/>
</dbReference>
<dbReference type="PANTHER" id="PTHR30344">
    <property type="entry name" value="6-PHOSPHOGLUCONOLACTONASE-RELATED"/>
    <property type="match status" value="1"/>
</dbReference>
<dbReference type="Proteomes" id="UP000199341">
    <property type="component" value="Unassembled WGS sequence"/>
</dbReference>
<dbReference type="PROSITE" id="PS51318">
    <property type="entry name" value="TAT"/>
    <property type="match status" value="1"/>
</dbReference>
<proteinExistence type="predicted"/>
<dbReference type="Gene3D" id="2.130.10.10">
    <property type="entry name" value="YVTN repeat-like/Quinoprotein amine dehydrogenase"/>
    <property type="match status" value="2"/>
</dbReference>
<feature type="chain" id="PRO_5011759035" evidence="2">
    <location>
        <begin position="38"/>
        <end position="404"/>
    </location>
</feature>
<feature type="compositionally biased region" description="Basic and acidic residues" evidence="1">
    <location>
        <begin position="50"/>
        <end position="60"/>
    </location>
</feature>
<sequence length="404" mass="40423">MSAIRRTRSRALGRTAGFGAAALACAALFAAAPAAHATQPGDTAQGRAQHQGDRALSDHEASTGPVFVQTDNPDGNAIVAYHRAADGTLTRDGIYPTGGRGGVLDGSVVDHLASQGSLAYDSRQGLLYAVNAGSDTVTVFAVHGDRLQRLQILGSGGSFPVSITFHGNLVYVLNALDGASVQGFVRVGDRLVTVPEWNRSPGIDPTATPQFTHTPGQISFTPDGTALVVTSKAAKGGAIGVTPLDSTGGPGGPTVFTPLPGAVPFGFVFDRAGRLQVTEAGPNAVATFTLGRDGKLTKTGELPTGQQATCWITTAGSHLYASNAGSGTLSGYAAAGGALTPLGTTSTDAGTVDAAASPDGHFLYAQTGAVGIVDEFRVEGDGSLTAIGSVTVPGAVGGEGIAAG</sequence>
<dbReference type="InterPro" id="IPR006311">
    <property type="entry name" value="TAT_signal"/>
</dbReference>
<keyword evidence="2" id="KW-0732">Signal</keyword>
<gene>
    <name evidence="3" type="ORF">SAMN05216259_101645</name>
</gene>
<organism evidence="3 4">
    <name type="scientific">Actinacidiphila guanduensis</name>
    <dbReference type="NCBI Taxonomy" id="310781"/>
    <lineage>
        <taxon>Bacteria</taxon>
        <taxon>Bacillati</taxon>
        <taxon>Actinomycetota</taxon>
        <taxon>Actinomycetes</taxon>
        <taxon>Kitasatosporales</taxon>
        <taxon>Streptomycetaceae</taxon>
        <taxon>Actinacidiphila</taxon>
    </lineage>
</organism>
<dbReference type="AlphaFoldDB" id="A0A1G9WGN5"/>
<reference evidence="3 4" key="1">
    <citation type="submission" date="2016-10" db="EMBL/GenBank/DDBJ databases">
        <authorList>
            <person name="de Groot N.N."/>
        </authorList>
    </citation>
    <scope>NUCLEOTIDE SEQUENCE [LARGE SCALE GENOMIC DNA]</scope>
    <source>
        <strain evidence="3 4">CGMCC 4.2022</strain>
    </source>
</reference>
<dbReference type="SUPFAM" id="SSF51004">
    <property type="entry name" value="C-terminal (heme d1) domain of cytochrome cd1-nitrite reductase"/>
    <property type="match status" value="1"/>
</dbReference>
<dbReference type="GO" id="GO:0016853">
    <property type="term" value="F:isomerase activity"/>
    <property type="evidence" value="ECO:0007669"/>
    <property type="project" value="UniProtKB-KW"/>
</dbReference>
<evidence type="ECO:0000313" key="4">
    <source>
        <dbReference type="Proteomes" id="UP000199341"/>
    </source>
</evidence>
<dbReference type="PROSITE" id="PS51257">
    <property type="entry name" value="PROKAR_LIPOPROTEIN"/>
    <property type="match status" value="1"/>
</dbReference>
<dbReference type="OrthoDB" id="9790815at2"/>
<evidence type="ECO:0000256" key="1">
    <source>
        <dbReference type="SAM" id="MobiDB-lite"/>
    </source>
</evidence>
<accession>A0A1G9WGN5</accession>
<dbReference type="STRING" id="310781.SAMN05216259_101645"/>
<keyword evidence="3" id="KW-0413">Isomerase</keyword>
<name>A0A1G9WGN5_9ACTN</name>
<dbReference type="InterPro" id="IPR011048">
    <property type="entry name" value="Haem_d1_sf"/>
</dbReference>
<dbReference type="PANTHER" id="PTHR30344:SF1">
    <property type="entry name" value="6-PHOSPHOGLUCONOLACTONASE"/>
    <property type="match status" value="1"/>
</dbReference>
<dbReference type="GO" id="GO:0017057">
    <property type="term" value="F:6-phosphogluconolactonase activity"/>
    <property type="evidence" value="ECO:0007669"/>
    <property type="project" value="TreeGrafter"/>
</dbReference>
<protein>
    <submittedName>
        <fullName evidence="3">6-phosphogluconolactonase, cycloisomerase 2 family</fullName>
    </submittedName>
</protein>